<evidence type="ECO:0000256" key="2">
    <source>
        <dbReference type="ARBA" id="ARBA00004323"/>
    </source>
</evidence>
<dbReference type="Proteomes" id="UP000007076">
    <property type="component" value="Chromosome"/>
</dbReference>
<dbReference type="STRING" id="452652.KSE_34850"/>
<dbReference type="HOGENOM" id="CLU_007383_4_0_11"/>
<keyword evidence="11 14" id="KW-0456">Lyase</keyword>
<organism evidence="14 15">
    <name type="scientific">Kitasatospora setae (strain ATCC 33774 / DSM 43861 / JCM 3304 / KCC A-0304 / NBRC 14216 / KM-6054)</name>
    <name type="common">Streptomyces setae</name>
    <dbReference type="NCBI Taxonomy" id="452652"/>
    <lineage>
        <taxon>Bacteria</taxon>
        <taxon>Bacillati</taxon>
        <taxon>Actinomycetota</taxon>
        <taxon>Actinomycetes</taxon>
        <taxon>Kitasatosporales</taxon>
        <taxon>Streptomycetaceae</taxon>
        <taxon>Kitasatospora</taxon>
    </lineage>
</organism>
<evidence type="ECO:0000256" key="7">
    <source>
        <dbReference type="ARBA" id="ARBA00023027"/>
    </source>
</evidence>
<dbReference type="InterPro" id="IPR036291">
    <property type="entry name" value="NAD(P)-bd_dom_sf"/>
</dbReference>
<sequence length="346" mass="37139">MQRLQAQQPRPKGPAAAAAPDAFARRTAVVTGAAGFIGSHLCERLLDLGANVIGIDNLLTGRLDNLSHLRSADGFRFQADDVTRPFTVAGPVDFVFHLASPASPLDYARHPLATLKVGAIGTLNALEMAEAKRARFLLASTSEVYGDPLVHPQPEQYWGNVNPIGPRSVYDEAKRYAEALTSCFHRTGGTRTRIVRIFNTYGPRMRADDGRAVPAFIQQALAGEPITVAGDGGQTRSLCFVADTVEGLLATTAAEYAGPVNIGNPHEITMLQLAEEIRTMTGSASAITFVPLPADDPKRRCPDITAARAHLDWEPTTHLRDGLRQTLDWAEKHFPAQTVAAGGSAS</sequence>
<dbReference type="GO" id="GO:0070403">
    <property type="term" value="F:NAD+ binding"/>
    <property type="evidence" value="ECO:0007669"/>
    <property type="project" value="InterPro"/>
</dbReference>
<evidence type="ECO:0000256" key="1">
    <source>
        <dbReference type="ARBA" id="ARBA00001911"/>
    </source>
</evidence>
<dbReference type="FunFam" id="3.40.50.720:FF:000065">
    <property type="entry name" value="UDP-glucuronic acid decarboxylase 1"/>
    <property type="match status" value="1"/>
</dbReference>
<accession>E4NDL1</accession>
<dbReference type="eggNOG" id="COG0451">
    <property type="taxonomic scope" value="Bacteria"/>
</dbReference>
<dbReference type="GO" id="GO:0048040">
    <property type="term" value="F:UDP-glucuronate decarboxylase activity"/>
    <property type="evidence" value="ECO:0007669"/>
    <property type="project" value="UniProtKB-EC"/>
</dbReference>
<dbReference type="KEGG" id="ksk:KSE_34850"/>
<dbReference type="PANTHER" id="PTHR43078">
    <property type="entry name" value="UDP-GLUCURONIC ACID DECARBOXYLASE-RELATED"/>
    <property type="match status" value="1"/>
</dbReference>
<dbReference type="InterPro" id="IPR001509">
    <property type="entry name" value="Epimerase_deHydtase"/>
</dbReference>
<feature type="domain" description="NAD-dependent epimerase/dehydratase" evidence="13">
    <location>
        <begin position="29"/>
        <end position="263"/>
    </location>
</feature>
<dbReference type="UniPathway" id="UPA00796">
    <property type="reaction ID" value="UER00771"/>
</dbReference>
<evidence type="ECO:0000256" key="12">
    <source>
        <dbReference type="ARBA" id="ARBA00037859"/>
    </source>
</evidence>
<dbReference type="GO" id="GO:0033320">
    <property type="term" value="P:UDP-D-xylose biosynthetic process"/>
    <property type="evidence" value="ECO:0007669"/>
    <property type="project" value="UniProtKB-UniPathway"/>
</dbReference>
<protein>
    <submittedName>
        <fullName evidence="14">Putative UDP-glucuronate decarboxylase</fullName>
        <ecNumber evidence="14">4.1.1.35</ecNumber>
    </submittedName>
</protein>
<keyword evidence="9" id="KW-0472">Membrane</keyword>
<dbReference type="PATRIC" id="fig|452652.3.peg.3491"/>
<dbReference type="InterPro" id="IPR044516">
    <property type="entry name" value="UXS-like"/>
</dbReference>
<gene>
    <name evidence="14" type="ordered locus">KSE_34850</name>
</gene>
<keyword evidence="6" id="KW-1133">Transmembrane helix</keyword>
<dbReference type="Pfam" id="PF01370">
    <property type="entry name" value="Epimerase"/>
    <property type="match status" value="1"/>
</dbReference>
<reference evidence="14 15" key="1">
    <citation type="journal article" date="2010" name="DNA Res.">
        <title>Genome sequence of Kitasatospora setae NBRC 14216T: an evolutionary snapshot of the family Streptomycetaceae.</title>
        <authorList>
            <person name="Ichikawa N."/>
            <person name="Oguchi A."/>
            <person name="Ikeda H."/>
            <person name="Ishikawa J."/>
            <person name="Kitani S."/>
            <person name="Watanabe Y."/>
            <person name="Nakamura S."/>
            <person name="Katano Y."/>
            <person name="Kishi E."/>
            <person name="Sasagawa M."/>
            <person name="Ankai A."/>
            <person name="Fukui S."/>
            <person name="Hashimoto Y."/>
            <person name="Kamata S."/>
            <person name="Otoguro M."/>
            <person name="Tanikawa S."/>
            <person name="Nihira T."/>
            <person name="Horinouchi S."/>
            <person name="Ohnishi Y."/>
            <person name="Hayakawa M."/>
            <person name="Kuzuyama T."/>
            <person name="Arisawa A."/>
            <person name="Nomoto F."/>
            <person name="Miura H."/>
            <person name="Takahashi Y."/>
            <person name="Fujita N."/>
        </authorList>
    </citation>
    <scope>NUCLEOTIDE SEQUENCE [LARGE SCALE GENOMIC DNA]</scope>
    <source>
        <strain evidence="15">ATCC 33774 / DSM 43861 / JCM 3304 / KCC A-0304 / NBRC 14216 / KM-6054</strain>
    </source>
</reference>
<keyword evidence="5" id="KW-0735">Signal-anchor</keyword>
<evidence type="ECO:0000256" key="5">
    <source>
        <dbReference type="ARBA" id="ARBA00022968"/>
    </source>
</evidence>
<dbReference type="GO" id="GO:0042732">
    <property type="term" value="P:D-xylose metabolic process"/>
    <property type="evidence" value="ECO:0007669"/>
    <property type="project" value="InterPro"/>
</dbReference>
<comment type="subcellular location">
    <subcellularLocation>
        <location evidence="2">Golgi apparatus membrane</location>
        <topology evidence="2">Single-pass type II membrane protein</topology>
    </subcellularLocation>
    <subcellularLocation>
        <location evidence="12">Golgi apparatus</location>
        <location evidence="12">Golgi stack membrane</location>
    </subcellularLocation>
</comment>
<keyword evidence="7" id="KW-0520">NAD</keyword>
<dbReference type="EC" id="4.1.1.35" evidence="14"/>
<name>E4NDL1_KITSK</name>
<evidence type="ECO:0000256" key="8">
    <source>
        <dbReference type="ARBA" id="ARBA00023034"/>
    </source>
</evidence>
<dbReference type="RefSeq" id="WP_014136599.1">
    <property type="nucleotide sequence ID" value="NC_016109.1"/>
</dbReference>
<evidence type="ECO:0000256" key="3">
    <source>
        <dbReference type="ARBA" id="ARBA00022692"/>
    </source>
</evidence>
<evidence type="ECO:0000256" key="6">
    <source>
        <dbReference type="ARBA" id="ARBA00022989"/>
    </source>
</evidence>
<evidence type="ECO:0000313" key="14">
    <source>
        <dbReference type="EMBL" id="BAJ29292.1"/>
    </source>
</evidence>
<evidence type="ECO:0000259" key="13">
    <source>
        <dbReference type="Pfam" id="PF01370"/>
    </source>
</evidence>
<evidence type="ECO:0000256" key="10">
    <source>
        <dbReference type="ARBA" id="ARBA00023180"/>
    </source>
</evidence>
<dbReference type="SUPFAM" id="SSF51735">
    <property type="entry name" value="NAD(P)-binding Rossmann-fold domains"/>
    <property type="match status" value="1"/>
</dbReference>
<keyword evidence="3" id="KW-0812">Transmembrane</keyword>
<dbReference type="GO" id="GO:0005737">
    <property type="term" value="C:cytoplasm"/>
    <property type="evidence" value="ECO:0007669"/>
    <property type="project" value="TreeGrafter"/>
</dbReference>
<comment type="cofactor">
    <cofactor evidence="1">
        <name>NAD(+)</name>
        <dbReference type="ChEBI" id="CHEBI:57540"/>
    </cofactor>
</comment>
<evidence type="ECO:0000256" key="4">
    <source>
        <dbReference type="ARBA" id="ARBA00022793"/>
    </source>
</evidence>
<dbReference type="AlphaFoldDB" id="E4NDL1"/>
<dbReference type="EMBL" id="AP010968">
    <property type="protein sequence ID" value="BAJ29292.1"/>
    <property type="molecule type" value="Genomic_DNA"/>
</dbReference>
<evidence type="ECO:0000256" key="9">
    <source>
        <dbReference type="ARBA" id="ARBA00023136"/>
    </source>
</evidence>
<dbReference type="PANTHER" id="PTHR43078:SF6">
    <property type="entry name" value="UDP-GLUCURONIC ACID DECARBOXYLASE 1"/>
    <property type="match status" value="1"/>
</dbReference>
<keyword evidence="15" id="KW-1185">Reference proteome</keyword>
<keyword evidence="10" id="KW-0325">Glycoprotein</keyword>
<keyword evidence="8" id="KW-0333">Golgi apparatus</keyword>
<dbReference type="CDD" id="cd05230">
    <property type="entry name" value="UGD_SDR_e"/>
    <property type="match status" value="1"/>
</dbReference>
<keyword evidence="4" id="KW-0210">Decarboxylase</keyword>
<evidence type="ECO:0000313" key="15">
    <source>
        <dbReference type="Proteomes" id="UP000007076"/>
    </source>
</evidence>
<proteinExistence type="predicted"/>
<evidence type="ECO:0000256" key="11">
    <source>
        <dbReference type="ARBA" id="ARBA00023239"/>
    </source>
</evidence>
<dbReference type="Gene3D" id="3.40.50.720">
    <property type="entry name" value="NAD(P)-binding Rossmann-like Domain"/>
    <property type="match status" value="1"/>
</dbReference>